<sequence length="61" mass="6944">GRSGRDKLWEENGGRNEGVNFQRLEESQRDGLKEVEGQQEDKLGQVEEGEVLVVSWKRGSK</sequence>
<keyword evidence="3" id="KW-1185">Reference proteome</keyword>
<reference evidence="2" key="1">
    <citation type="submission" date="2023-10" db="EMBL/GenBank/DDBJ databases">
        <title>Genome assemblies of two species of porcelain crab, Petrolisthes cinctipes and Petrolisthes manimaculis (Anomura: Porcellanidae).</title>
        <authorList>
            <person name="Angst P."/>
        </authorList>
    </citation>
    <scope>NUCLEOTIDE SEQUENCE</scope>
    <source>
        <strain evidence="2">PB745_01</strain>
        <tissue evidence="2">Gill</tissue>
    </source>
</reference>
<feature type="region of interest" description="Disordered" evidence="1">
    <location>
        <begin position="1"/>
        <end position="37"/>
    </location>
</feature>
<feature type="non-terminal residue" evidence="2">
    <location>
        <position position="1"/>
    </location>
</feature>
<evidence type="ECO:0000313" key="2">
    <source>
        <dbReference type="EMBL" id="KAK3871235.1"/>
    </source>
</evidence>
<dbReference type="EMBL" id="JAWQEG010002545">
    <property type="protein sequence ID" value="KAK3871235.1"/>
    <property type="molecule type" value="Genomic_DNA"/>
</dbReference>
<organism evidence="2 3">
    <name type="scientific">Petrolisthes cinctipes</name>
    <name type="common">Flat porcelain crab</name>
    <dbReference type="NCBI Taxonomy" id="88211"/>
    <lineage>
        <taxon>Eukaryota</taxon>
        <taxon>Metazoa</taxon>
        <taxon>Ecdysozoa</taxon>
        <taxon>Arthropoda</taxon>
        <taxon>Crustacea</taxon>
        <taxon>Multicrustacea</taxon>
        <taxon>Malacostraca</taxon>
        <taxon>Eumalacostraca</taxon>
        <taxon>Eucarida</taxon>
        <taxon>Decapoda</taxon>
        <taxon>Pleocyemata</taxon>
        <taxon>Anomura</taxon>
        <taxon>Galatheoidea</taxon>
        <taxon>Porcellanidae</taxon>
        <taxon>Petrolisthes</taxon>
    </lineage>
</organism>
<evidence type="ECO:0000256" key="1">
    <source>
        <dbReference type="SAM" id="MobiDB-lite"/>
    </source>
</evidence>
<feature type="compositionally biased region" description="Basic and acidic residues" evidence="1">
    <location>
        <begin position="23"/>
        <end position="37"/>
    </location>
</feature>
<dbReference type="AlphaFoldDB" id="A0AAE1FD80"/>
<proteinExistence type="predicted"/>
<name>A0AAE1FD80_PETCI</name>
<gene>
    <name evidence="2" type="ORF">Pcinc_023597</name>
</gene>
<comment type="caution">
    <text evidence="2">The sequence shown here is derived from an EMBL/GenBank/DDBJ whole genome shotgun (WGS) entry which is preliminary data.</text>
</comment>
<feature type="compositionally biased region" description="Basic and acidic residues" evidence="1">
    <location>
        <begin position="1"/>
        <end position="14"/>
    </location>
</feature>
<accession>A0AAE1FD80</accession>
<evidence type="ECO:0000313" key="3">
    <source>
        <dbReference type="Proteomes" id="UP001286313"/>
    </source>
</evidence>
<dbReference type="Proteomes" id="UP001286313">
    <property type="component" value="Unassembled WGS sequence"/>
</dbReference>
<protein>
    <submittedName>
        <fullName evidence="2">Uncharacterized protein</fullName>
    </submittedName>
</protein>